<keyword evidence="2" id="KW-1185">Reference proteome</keyword>
<dbReference type="PATRIC" id="fig|983917.3.peg.171"/>
<dbReference type="Proteomes" id="UP000007883">
    <property type="component" value="Chromosome"/>
</dbReference>
<dbReference type="STRING" id="983917.RGE_01760"/>
<reference evidence="1 2" key="1">
    <citation type="journal article" date="2012" name="J. Bacteriol.">
        <title>Complete genome sequence of phototrophic betaproteobacterium Rubrivivax gelatinosus IL144.</title>
        <authorList>
            <person name="Nagashima S."/>
            <person name="Kamimura A."/>
            <person name="Shimizu T."/>
            <person name="Nakamura-isaki S."/>
            <person name="Aono E."/>
            <person name="Sakamoto K."/>
            <person name="Ichikawa N."/>
            <person name="Nakazawa H."/>
            <person name="Sekine M."/>
            <person name="Yamazaki S."/>
            <person name="Fujita N."/>
            <person name="Shimada K."/>
            <person name="Hanada S."/>
            <person name="Nagashima K.V.P."/>
        </authorList>
    </citation>
    <scope>NUCLEOTIDE SEQUENCE [LARGE SCALE GENOMIC DNA]</scope>
    <source>
        <strain evidence="2">NBRC 100245 / IL144</strain>
    </source>
</reference>
<evidence type="ECO:0000313" key="2">
    <source>
        <dbReference type="Proteomes" id="UP000007883"/>
    </source>
</evidence>
<evidence type="ECO:0000313" key="1">
    <source>
        <dbReference type="EMBL" id="BAL93521.1"/>
    </source>
</evidence>
<accession>I0HKI4</accession>
<dbReference type="EMBL" id="AP012320">
    <property type="protein sequence ID" value="BAL93521.1"/>
    <property type="molecule type" value="Genomic_DNA"/>
</dbReference>
<sequence length="80" mass="8708">MGMYVEVQSVAPAQETPRGSLIAAELFARLMKRLSPQPHTPERVHDVAMVRELAHQVENTDPGFAADLFAAAARHEGLGD</sequence>
<dbReference type="KEGG" id="rge:RGE_01760"/>
<name>I0HKI4_RUBGI</name>
<dbReference type="HOGENOM" id="CLU_2587551_0_0_4"/>
<protein>
    <submittedName>
        <fullName evidence="1">Uncharacterized protein</fullName>
    </submittedName>
</protein>
<gene>
    <name evidence="1" type="ordered locus">RGE_01760</name>
</gene>
<proteinExistence type="predicted"/>
<organism evidence="1 2">
    <name type="scientific">Rubrivivax gelatinosus (strain NBRC 100245 / IL144)</name>
    <dbReference type="NCBI Taxonomy" id="983917"/>
    <lineage>
        <taxon>Bacteria</taxon>
        <taxon>Pseudomonadati</taxon>
        <taxon>Pseudomonadota</taxon>
        <taxon>Betaproteobacteria</taxon>
        <taxon>Burkholderiales</taxon>
        <taxon>Sphaerotilaceae</taxon>
        <taxon>Rubrivivax</taxon>
    </lineage>
</organism>
<dbReference type="AlphaFoldDB" id="I0HKI4"/>